<keyword evidence="2" id="KW-1185">Reference proteome</keyword>
<dbReference type="Proteomes" id="UP001141552">
    <property type="component" value="Unassembled WGS sequence"/>
</dbReference>
<reference evidence="1" key="2">
    <citation type="journal article" date="2023" name="Plants (Basel)">
        <title>Annotation of the Turnera subulata (Passifloraceae) Draft Genome Reveals the S-Locus Evolved after the Divergence of Turneroideae from Passifloroideae in a Stepwise Manner.</title>
        <authorList>
            <person name="Henning P.M."/>
            <person name="Roalson E.H."/>
            <person name="Mir W."/>
            <person name="McCubbin A.G."/>
            <person name="Shore J.S."/>
        </authorList>
    </citation>
    <scope>NUCLEOTIDE SEQUENCE</scope>
    <source>
        <strain evidence="1">F60SS</strain>
    </source>
</reference>
<evidence type="ECO:0000313" key="1">
    <source>
        <dbReference type="EMBL" id="KAJ4850586.1"/>
    </source>
</evidence>
<dbReference type="AlphaFoldDB" id="A0A9Q0GIV2"/>
<gene>
    <name evidence="1" type="ORF">Tsubulata_017187</name>
</gene>
<name>A0A9Q0GIV2_9ROSI</name>
<sequence length="80" mass="8913">MKPHSLSTDGSLAHESKRTIGEKLKQAIDAATVNMARKGLTGKGSSSNLMFSKENGRRDWSYRAEEPIRTMMFLGSWSHT</sequence>
<proteinExistence type="predicted"/>
<comment type="caution">
    <text evidence="1">The sequence shown here is derived from an EMBL/GenBank/DDBJ whole genome shotgun (WGS) entry which is preliminary data.</text>
</comment>
<reference evidence="1" key="1">
    <citation type="submission" date="2022-02" db="EMBL/GenBank/DDBJ databases">
        <authorList>
            <person name="Henning P.M."/>
            <person name="McCubbin A.G."/>
            <person name="Shore J.S."/>
        </authorList>
    </citation>
    <scope>NUCLEOTIDE SEQUENCE</scope>
    <source>
        <strain evidence="1">F60SS</strain>
        <tissue evidence="1">Leaves</tissue>
    </source>
</reference>
<dbReference type="EMBL" id="JAKUCV010000277">
    <property type="protein sequence ID" value="KAJ4850586.1"/>
    <property type="molecule type" value="Genomic_DNA"/>
</dbReference>
<accession>A0A9Q0GIV2</accession>
<dbReference type="OrthoDB" id="968650at2759"/>
<organism evidence="1 2">
    <name type="scientific">Turnera subulata</name>
    <dbReference type="NCBI Taxonomy" id="218843"/>
    <lineage>
        <taxon>Eukaryota</taxon>
        <taxon>Viridiplantae</taxon>
        <taxon>Streptophyta</taxon>
        <taxon>Embryophyta</taxon>
        <taxon>Tracheophyta</taxon>
        <taxon>Spermatophyta</taxon>
        <taxon>Magnoliopsida</taxon>
        <taxon>eudicotyledons</taxon>
        <taxon>Gunneridae</taxon>
        <taxon>Pentapetalae</taxon>
        <taxon>rosids</taxon>
        <taxon>fabids</taxon>
        <taxon>Malpighiales</taxon>
        <taxon>Passifloraceae</taxon>
        <taxon>Turnera</taxon>
    </lineage>
</organism>
<protein>
    <submittedName>
        <fullName evidence="1">Uncharacterized protein</fullName>
    </submittedName>
</protein>
<evidence type="ECO:0000313" key="2">
    <source>
        <dbReference type="Proteomes" id="UP001141552"/>
    </source>
</evidence>